<dbReference type="AlphaFoldDB" id="A0A2K9NMB6"/>
<name>A0A2K9NMB6_BACTC</name>
<evidence type="ECO:0000313" key="3">
    <source>
        <dbReference type="EMBL" id="AUN96632.1"/>
    </source>
</evidence>
<proteinExistence type="predicted"/>
<dbReference type="SUPFAM" id="SSF53300">
    <property type="entry name" value="vWA-like"/>
    <property type="match status" value="1"/>
</dbReference>
<protein>
    <submittedName>
        <fullName evidence="3">Uncharacterized protein</fullName>
    </submittedName>
</protein>
<gene>
    <name evidence="3" type="ORF">C0V70_00620</name>
</gene>
<feature type="transmembrane region" description="Helical" evidence="2">
    <location>
        <begin position="12"/>
        <end position="30"/>
    </location>
</feature>
<keyword evidence="2" id="KW-1133">Transmembrane helix</keyword>
<keyword evidence="2" id="KW-0812">Transmembrane</keyword>
<accession>A0A2K9NMB6</accession>
<feature type="transmembrane region" description="Helical" evidence="2">
    <location>
        <begin position="50"/>
        <end position="67"/>
    </location>
</feature>
<dbReference type="Proteomes" id="UP000235584">
    <property type="component" value="Chromosome"/>
</dbReference>
<dbReference type="InterPro" id="IPR002035">
    <property type="entry name" value="VWF_A"/>
</dbReference>
<feature type="compositionally biased region" description="Basic and acidic residues" evidence="1">
    <location>
        <begin position="582"/>
        <end position="593"/>
    </location>
</feature>
<dbReference type="SMART" id="SM00327">
    <property type="entry name" value="VWA"/>
    <property type="match status" value="1"/>
</dbReference>
<organism evidence="3 4">
    <name type="scientific">Bacteriovorax stolpii</name>
    <name type="common">Bdellovibrio stolpii</name>
    <dbReference type="NCBI Taxonomy" id="960"/>
    <lineage>
        <taxon>Bacteria</taxon>
        <taxon>Pseudomonadati</taxon>
        <taxon>Bdellovibrionota</taxon>
        <taxon>Bacteriovoracia</taxon>
        <taxon>Bacteriovoracales</taxon>
        <taxon>Bacteriovoracaceae</taxon>
        <taxon>Bacteriovorax</taxon>
    </lineage>
</organism>
<feature type="region of interest" description="Disordered" evidence="1">
    <location>
        <begin position="452"/>
        <end position="609"/>
    </location>
</feature>
<dbReference type="Gene3D" id="3.40.50.410">
    <property type="entry name" value="von Willebrand factor, type A domain"/>
    <property type="match status" value="1"/>
</dbReference>
<feature type="compositionally biased region" description="Basic and acidic residues" evidence="1">
    <location>
        <begin position="460"/>
        <end position="569"/>
    </location>
</feature>
<dbReference type="InterPro" id="IPR036465">
    <property type="entry name" value="vWFA_dom_sf"/>
</dbReference>
<keyword evidence="4" id="KW-1185">Reference proteome</keyword>
<dbReference type="EMBL" id="CP025704">
    <property type="protein sequence ID" value="AUN96632.1"/>
    <property type="molecule type" value="Genomic_DNA"/>
</dbReference>
<evidence type="ECO:0000256" key="2">
    <source>
        <dbReference type="SAM" id="Phobius"/>
    </source>
</evidence>
<keyword evidence="2" id="KW-0472">Membrane</keyword>
<feature type="transmembrane region" description="Helical" evidence="2">
    <location>
        <begin position="299"/>
        <end position="321"/>
    </location>
</feature>
<evidence type="ECO:0000313" key="4">
    <source>
        <dbReference type="Proteomes" id="UP000235584"/>
    </source>
</evidence>
<dbReference type="KEGG" id="bsto:C0V70_00620"/>
<dbReference type="Pfam" id="PF13519">
    <property type="entry name" value="VWA_2"/>
    <property type="match status" value="1"/>
</dbReference>
<sequence length="609" mass="69223">MNFVNTQYLPHIIGGALAFALLLTFLNRKYFNWVKTYWFFERSWMSRFSAFFYIASIFLMLASLLDLRGPEERVKSVLPDQRTIIILDSSASMLAEDVRPSRFGKAIQLARHFVKNAAGHQISVVLFSDIQKRLIPFTDDVDLLDSRLAAMEKTNSVSGGSNISQAIAEAVGYFDFEGDKKSAVGNILVFTDAEESEDGMDVELGNNINLAVVGVGTAKGGNIPLRWDDGSFRGYKTQKGEPVTTRLDENYIKKIGKNVKNYKYWIANSYSLPTEDILNFFRGTYNKAHGKGDMRIRPVFSHLILIPAIIVYCVSVIFGRFGSFKKIVSIALLLFSFFGGNPAHAQDEEQKPTKQLPAALLRDMDKMKKGKANRKEVLKIAENLMKNNEDQRANELYKEYAKDGDEQEVLFNRATALLKTNQLDAAMPLIQDIFKNVKNEEIKNRMRHNILLTMNQGGGKSKDKSDKQDKKDKEDSKDDKGKEGKEGQEKDDQNKKDDKGKEGKNGKENKDNKDGKGSQDQNKKKDESEGKDKDDKNKKDPKDLDKPDRPEPTKPQSLEEKEKMIEQKRRMVKTPAMVKQIMSDDRELQKKMMDTSTNERGSSKPKRDW</sequence>
<dbReference type="OrthoDB" id="9807628at2"/>
<dbReference type="PROSITE" id="PS50234">
    <property type="entry name" value="VWFA"/>
    <property type="match status" value="1"/>
</dbReference>
<dbReference type="RefSeq" id="WP_102241927.1">
    <property type="nucleotide sequence ID" value="NZ_CP025704.1"/>
</dbReference>
<reference evidence="3 4" key="1">
    <citation type="submission" date="2018-01" db="EMBL/GenBank/DDBJ databases">
        <title>Complete genome sequence of Bacteriovorax stolpii DSM12778.</title>
        <authorList>
            <person name="Tang B."/>
            <person name="Chang J."/>
        </authorList>
    </citation>
    <scope>NUCLEOTIDE SEQUENCE [LARGE SCALE GENOMIC DNA]</scope>
    <source>
        <strain evidence="3 4">DSM 12778</strain>
    </source>
</reference>
<dbReference type="CDD" id="cd00198">
    <property type="entry name" value="vWFA"/>
    <property type="match status" value="1"/>
</dbReference>
<evidence type="ECO:0000256" key="1">
    <source>
        <dbReference type="SAM" id="MobiDB-lite"/>
    </source>
</evidence>